<dbReference type="PANTHER" id="PTHR22916">
    <property type="entry name" value="GLYCOSYLTRANSFERASE"/>
    <property type="match status" value="1"/>
</dbReference>
<evidence type="ECO:0000256" key="1">
    <source>
        <dbReference type="ARBA" id="ARBA00022676"/>
    </source>
</evidence>
<keyword evidence="1" id="KW-0328">Glycosyltransferase</keyword>
<dbReference type="EMBL" id="FNDZ01000002">
    <property type="protein sequence ID" value="SDI32887.1"/>
    <property type="molecule type" value="Genomic_DNA"/>
</dbReference>
<keyword evidence="2 4" id="KW-0808">Transferase</keyword>
<organism evidence="4 5">
    <name type="scientific">Proteiniclasticum ruminis</name>
    <dbReference type="NCBI Taxonomy" id="398199"/>
    <lineage>
        <taxon>Bacteria</taxon>
        <taxon>Bacillati</taxon>
        <taxon>Bacillota</taxon>
        <taxon>Clostridia</taxon>
        <taxon>Eubacteriales</taxon>
        <taxon>Clostridiaceae</taxon>
        <taxon>Proteiniclasticum</taxon>
    </lineage>
</organism>
<dbReference type="InterPro" id="IPR029044">
    <property type="entry name" value="Nucleotide-diphossugar_trans"/>
</dbReference>
<proteinExistence type="predicted"/>
<reference evidence="4 5" key="1">
    <citation type="submission" date="2016-10" db="EMBL/GenBank/DDBJ databases">
        <authorList>
            <person name="de Groot N.N."/>
        </authorList>
    </citation>
    <scope>NUCLEOTIDE SEQUENCE [LARGE SCALE GENOMIC DNA]</scope>
    <source>
        <strain evidence="4 5">CGMCC 1.5058</strain>
    </source>
</reference>
<dbReference type="CDD" id="cd00761">
    <property type="entry name" value="Glyco_tranf_GTA_type"/>
    <property type="match status" value="1"/>
</dbReference>
<feature type="domain" description="Glycosyltransferase 2-like" evidence="3">
    <location>
        <begin position="9"/>
        <end position="177"/>
    </location>
</feature>
<dbReference type="SUPFAM" id="SSF53448">
    <property type="entry name" value="Nucleotide-diphospho-sugar transferases"/>
    <property type="match status" value="1"/>
</dbReference>
<dbReference type="Gene3D" id="3.90.550.10">
    <property type="entry name" value="Spore Coat Polysaccharide Biosynthesis Protein SpsA, Chain A"/>
    <property type="match status" value="1"/>
</dbReference>
<sequence length="331" mass="38946">MQDRFNGVSIVVPVYNTEKYLKRCIDSIIDQTFDNYEVILINDGSTDSSLDILKEYADEYDNFFLISQINMGQGAARNSGLSKAKGKYIYFMDSDDYILPDTIEFLYNACEKDELDLIIFDGDSFYDEDYKNGKKYGVNYTRKGSYNGKHVGKDLLEKMLENSEFIVSPCLYMVKKDLLDINQLRFPEGIIHEDELFTFNVFMKSQNAMYIPRKFFMRRIRKNSIMTNRNRLKSLHGYITVYNNICYEYCDEKMLAFDNATKMKLGKLHKIIFKNYDLLTRNERKEISSEVKRIKKTGKDNGFYGLKNGYLITYNYRLFKTLSDIRGLFVK</sequence>
<evidence type="ECO:0000259" key="3">
    <source>
        <dbReference type="Pfam" id="PF00535"/>
    </source>
</evidence>
<name>A0A1G8JPF2_9CLOT</name>
<evidence type="ECO:0000256" key="2">
    <source>
        <dbReference type="ARBA" id="ARBA00022679"/>
    </source>
</evidence>
<evidence type="ECO:0000313" key="5">
    <source>
        <dbReference type="Proteomes" id="UP000183255"/>
    </source>
</evidence>
<dbReference type="AlphaFoldDB" id="A0A1G8JPF2"/>
<dbReference type="Proteomes" id="UP000183255">
    <property type="component" value="Unassembled WGS sequence"/>
</dbReference>
<protein>
    <submittedName>
        <fullName evidence="4">Glycosyltransferase involved in cell wall bisynthesis</fullName>
    </submittedName>
</protein>
<dbReference type="RefSeq" id="WP_036909428.1">
    <property type="nucleotide sequence ID" value="NZ_FNDZ01000002.1"/>
</dbReference>
<dbReference type="Pfam" id="PF00535">
    <property type="entry name" value="Glycos_transf_2"/>
    <property type="match status" value="1"/>
</dbReference>
<dbReference type="GO" id="GO:0016757">
    <property type="term" value="F:glycosyltransferase activity"/>
    <property type="evidence" value="ECO:0007669"/>
    <property type="project" value="UniProtKB-KW"/>
</dbReference>
<dbReference type="PANTHER" id="PTHR22916:SF51">
    <property type="entry name" value="GLYCOSYLTRANSFERASE EPSH-RELATED"/>
    <property type="match status" value="1"/>
</dbReference>
<dbReference type="InterPro" id="IPR001173">
    <property type="entry name" value="Glyco_trans_2-like"/>
</dbReference>
<gene>
    <name evidence="4" type="ORF">SAMN05421804_10266</name>
</gene>
<evidence type="ECO:0000313" key="4">
    <source>
        <dbReference type="EMBL" id="SDI32887.1"/>
    </source>
</evidence>
<accession>A0A1G8JPF2</accession>